<dbReference type="InterPro" id="IPR029064">
    <property type="entry name" value="Ribosomal_eL30-like_sf"/>
</dbReference>
<evidence type="ECO:0000256" key="2">
    <source>
        <dbReference type="ARBA" id="ARBA00022679"/>
    </source>
</evidence>
<dbReference type="Gene3D" id="3.30.1330.30">
    <property type="match status" value="1"/>
</dbReference>
<evidence type="ECO:0000259" key="4">
    <source>
        <dbReference type="SMART" id="SM00967"/>
    </source>
</evidence>
<feature type="region of interest" description="Disordered" evidence="3">
    <location>
        <begin position="89"/>
        <end position="124"/>
    </location>
</feature>
<dbReference type="AlphaFoldDB" id="A0A6J6HCU7"/>
<dbReference type="SUPFAM" id="SSF55315">
    <property type="entry name" value="L30e-like"/>
    <property type="match status" value="1"/>
</dbReference>
<dbReference type="Pfam" id="PF08032">
    <property type="entry name" value="SpoU_sub_bind"/>
    <property type="match status" value="1"/>
</dbReference>
<dbReference type="InterPro" id="IPR013123">
    <property type="entry name" value="SpoU_subst-bd"/>
</dbReference>
<dbReference type="InterPro" id="IPR001537">
    <property type="entry name" value="SpoU_MeTrfase"/>
</dbReference>
<protein>
    <submittedName>
        <fullName evidence="5">Unannotated protein</fullName>
    </submittedName>
</protein>
<reference evidence="5" key="1">
    <citation type="submission" date="2020-05" db="EMBL/GenBank/DDBJ databases">
        <authorList>
            <person name="Chiriac C."/>
            <person name="Salcher M."/>
            <person name="Ghai R."/>
            <person name="Kavagutti S V."/>
        </authorList>
    </citation>
    <scope>NUCLEOTIDE SEQUENCE</scope>
</reference>
<accession>A0A6J6HCU7</accession>
<evidence type="ECO:0000256" key="1">
    <source>
        <dbReference type="ARBA" id="ARBA00022603"/>
    </source>
</evidence>
<dbReference type="PANTHER" id="PTHR46429">
    <property type="entry name" value="23S RRNA (GUANOSINE-2'-O-)-METHYLTRANSFERASE RLMB"/>
    <property type="match status" value="1"/>
</dbReference>
<feature type="compositionally biased region" description="Low complexity" evidence="3">
    <location>
        <begin position="89"/>
        <end position="121"/>
    </location>
</feature>
<feature type="compositionally biased region" description="Low complexity" evidence="3">
    <location>
        <begin position="1"/>
        <end position="11"/>
    </location>
</feature>
<dbReference type="GO" id="GO:0032259">
    <property type="term" value="P:methylation"/>
    <property type="evidence" value="ECO:0007669"/>
    <property type="project" value="UniProtKB-KW"/>
</dbReference>
<sequence length="406" mass="41753">MAGKPGRPGAAKSKKGGKVGSGGNNKQRLEGRGPTPKAEDRKNHKAFKAKQAAERKAAALGIKIVGKGAGNSSTARKFASELDPKIATARTGKAAPRAAAGRAGATTGARAGAARGTAGTRDGARRGEFLAPSARTAGSAGAAKRAGQRVAKAENASEVLSGRNSVLEALRSKVPATALFIATRIEMDERVKEAIKIAAARGVPVTELTRPEIDRMTGFDSVHQGIALQVPPYKYQHPMELLDLILSRGQKPLLVALDGITDPRNLGAIIRSVAAFGGQGVILPQRRSTGVTASAWKTSAGAAARIPVALAANLNATLKDLKKRGCFIVGLDGGGDMSLPEFSLGTEPLVLVVGSEGKGLSRLVTENCDAVVSIPITGDTESLNAGIAASVTLYEVSKRRALAGKK</sequence>
<dbReference type="SMART" id="SM00967">
    <property type="entry name" value="SpoU_sub_bind"/>
    <property type="match status" value="1"/>
</dbReference>
<dbReference type="GO" id="GO:0005829">
    <property type="term" value="C:cytosol"/>
    <property type="evidence" value="ECO:0007669"/>
    <property type="project" value="TreeGrafter"/>
</dbReference>
<dbReference type="NCBIfam" id="TIGR00186">
    <property type="entry name" value="rRNA_methyl_3"/>
    <property type="match status" value="1"/>
</dbReference>
<dbReference type="SUPFAM" id="SSF75217">
    <property type="entry name" value="alpha/beta knot"/>
    <property type="match status" value="1"/>
</dbReference>
<organism evidence="5">
    <name type="scientific">freshwater metagenome</name>
    <dbReference type="NCBI Taxonomy" id="449393"/>
    <lineage>
        <taxon>unclassified sequences</taxon>
        <taxon>metagenomes</taxon>
        <taxon>ecological metagenomes</taxon>
    </lineage>
</organism>
<dbReference type="Gene3D" id="3.40.1280.10">
    <property type="match status" value="1"/>
</dbReference>
<dbReference type="InterPro" id="IPR029026">
    <property type="entry name" value="tRNA_m1G_MTases_N"/>
</dbReference>
<dbReference type="EMBL" id="CAEZUU010000039">
    <property type="protein sequence ID" value="CAB4609125.1"/>
    <property type="molecule type" value="Genomic_DNA"/>
</dbReference>
<dbReference type="GO" id="GO:0008173">
    <property type="term" value="F:RNA methyltransferase activity"/>
    <property type="evidence" value="ECO:0007669"/>
    <property type="project" value="InterPro"/>
</dbReference>
<feature type="domain" description="RNA 2-O ribose methyltransferase substrate binding" evidence="4">
    <location>
        <begin position="159"/>
        <end position="236"/>
    </location>
</feature>
<feature type="region of interest" description="Disordered" evidence="3">
    <location>
        <begin position="1"/>
        <end position="54"/>
    </location>
</feature>
<keyword evidence="2" id="KW-0808">Transferase</keyword>
<dbReference type="CDD" id="cd18103">
    <property type="entry name" value="SpoU-like_RlmB"/>
    <property type="match status" value="1"/>
</dbReference>
<feature type="compositionally biased region" description="Basic and acidic residues" evidence="3">
    <location>
        <begin position="27"/>
        <end position="42"/>
    </location>
</feature>
<dbReference type="InterPro" id="IPR029028">
    <property type="entry name" value="Alpha/beta_knot_MTases"/>
</dbReference>
<dbReference type="Pfam" id="PF00588">
    <property type="entry name" value="SpoU_methylase"/>
    <property type="match status" value="1"/>
</dbReference>
<dbReference type="PANTHER" id="PTHR46429:SF1">
    <property type="entry name" value="23S RRNA (GUANOSINE-2'-O-)-METHYLTRANSFERASE RLMB"/>
    <property type="match status" value="1"/>
</dbReference>
<gene>
    <name evidence="5" type="ORF">UFOPK1857_00291</name>
</gene>
<evidence type="ECO:0000313" key="5">
    <source>
        <dbReference type="EMBL" id="CAB4609125.1"/>
    </source>
</evidence>
<proteinExistence type="predicted"/>
<keyword evidence="1" id="KW-0489">Methyltransferase</keyword>
<dbReference type="InterPro" id="IPR004441">
    <property type="entry name" value="rRNA_MeTrfase_TrmH"/>
</dbReference>
<evidence type="ECO:0000256" key="3">
    <source>
        <dbReference type="SAM" id="MobiDB-lite"/>
    </source>
</evidence>
<dbReference type="GO" id="GO:0003723">
    <property type="term" value="F:RNA binding"/>
    <property type="evidence" value="ECO:0007669"/>
    <property type="project" value="InterPro"/>
</dbReference>
<name>A0A6J6HCU7_9ZZZZ</name>
<dbReference type="GO" id="GO:0006396">
    <property type="term" value="P:RNA processing"/>
    <property type="evidence" value="ECO:0007669"/>
    <property type="project" value="InterPro"/>
</dbReference>